<comment type="caution">
    <text evidence="2">The sequence shown here is derived from an EMBL/GenBank/DDBJ whole genome shotgun (WGS) entry which is preliminary data.</text>
</comment>
<dbReference type="EMBL" id="JAPZBU010000005">
    <property type="protein sequence ID" value="KAJ5403204.1"/>
    <property type="molecule type" value="Genomic_DNA"/>
</dbReference>
<name>A0A9W9W481_9EURO</name>
<evidence type="ECO:0000256" key="1">
    <source>
        <dbReference type="SAM" id="MobiDB-lite"/>
    </source>
</evidence>
<organism evidence="2 3">
    <name type="scientific">Penicillium cosmopolitanum</name>
    <dbReference type="NCBI Taxonomy" id="1131564"/>
    <lineage>
        <taxon>Eukaryota</taxon>
        <taxon>Fungi</taxon>
        <taxon>Dikarya</taxon>
        <taxon>Ascomycota</taxon>
        <taxon>Pezizomycotina</taxon>
        <taxon>Eurotiomycetes</taxon>
        <taxon>Eurotiomycetidae</taxon>
        <taxon>Eurotiales</taxon>
        <taxon>Aspergillaceae</taxon>
        <taxon>Penicillium</taxon>
    </lineage>
</organism>
<protein>
    <submittedName>
        <fullName evidence="2">Uncharacterized protein</fullName>
    </submittedName>
</protein>
<feature type="compositionally biased region" description="Basic and acidic residues" evidence="1">
    <location>
        <begin position="12"/>
        <end position="23"/>
    </location>
</feature>
<dbReference type="AlphaFoldDB" id="A0A9W9W481"/>
<proteinExistence type="predicted"/>
<evidence type="ECO:0000313" key="3">
    <source>
        <dbReference type="Proteomes" id="UP001147747"/>
    </source>
</evidence>
<evidence type="ECO:0000313" key="2">
    <source>
        <dbReference type="EMBL" id="KAJ5403204.1"/>
    </source>
</evidence>
<sequence length="62" mass="6589">MDPSAKTQIRRKSPDATVRRKSDTIGGAPGVQRTLFLSSPLLSLASPLPVNAEKRGGDIESL</sequence>
<dbReference type="Proteomes" id="UP001147747">
    <property type="component" value="Unassembled WGS sequence"/>
</dbReference>
<reference evidence="2" key="2">
    <citation type="journal article" date="2023" name="IMA Fungus">
        <title>Comparative genomic study of the Penicillium genus elucidates a diverse pangenome and 15 lateral gene transfer events.</title>
        <authorList>
            <person name="Petersen C."/>
            <person name="Sorensen T."/>
            <person name="Nielsen M.R."/>
            <person name="Sondergaard T.E."/>
            <person name="Sorensen J.L."/>
            <person name="Fitzpatrick D.A."/>
            <person name="Frisvad J.C."/>
            <person name="Nielsen K.L."/>
        </authorList>
    </citation>
    <scope>NUCLEOTIDE SEQUENCE</scope>
    <source>
        <strain evidence="2">IBT 29677</strain>
    </source>
</reference>
<dbReference type="GeneID" id="81366692"/>
<keyword evidence="3" id="KW-1185">Reference proteome</keyword>
<gene>
    <name evidence="2" type="ORF">N7509_003075</name>
</gene>
<dbReference type="RefSeq" id="XP_056490446.1">
    <property type="nucleotide sequence ID" value="XM_056627712.1"/>
</dbReference>
<feature type="region of interest" description="Disordered" evidence="1">
    <location>
        <begin position="1"/>
        <end position="26"/>
    </location>
</feature>
<accession>A0A9W9W481</accession>
<reference evidence="2" key="1">
    <citation type="submission" date="2022-12" db="EMBL/GenBank/DDBJ databases">
        <authorList>
            <person name="Petersen C."/>
        </authorList>
    </citation>
    <scope>NUCLEOTIDE SEQUENCE</scope>
    <source>
        <strain evidence="2">IBT 29677</strain>
    </source>
</reference>